<keyword evidence="2" id="KW-1185">Reference proteome</keyword>
<dbReference type="KEGG" id="pson:JI735_15300"/>
<accession>A0A974PHU9</accession>
<proteinExistence type="predicted"/>
<protein>
    <submittedName>
        <fullName evidence="1">Extracellular solute-binding protein</fullName>
    </submittedName>
</protein>
<dbReference type="AlphaFoldDB" id="A0A974PHU9"/>
<dbReference type="InterPro" id="IPR050490">
    <property type="entry name" value="Bact_solute-bd_prot1"/>
</dbReference>
<dbReference type="SUPFAM" id="SSF53850">
    <property type="entry name" value="Periplasmic binding protein-like II"/>
    <property type="match status" value="1"/>
</dbReference>
<dbReference type="Gene3D" id="3.40.190.10">
    <property type="entry name" value="Periplasmic binding protein-like II"/>
    <property type="match status" value="2"/>
</dbReference>
<gene>
    <name evidence="1" type="ORF">JI735_15300</name>
</gene>
<evidence type="ECO:0000313" key="1">
    <source>
        <dbReference type="EMBL" id="QQZ63678.1"/>
    </source>
</evidence>
<dbReference type="InterPro" id="IPR006059">
    <property type="entry name" value="SBP"/>
</dbReference>
<dbReference type="EMBL" id="CP068595">
    <property type="protein sequence ID" value="QQZ63678.1"/>
    <property type="molecule type" value="Genomic_DNA"/>
</dbReference>
<evidence type="ECO:0000313" key="2">
    <source>
        <dbReference type="Proteomes" id="UP000595841"/>
    </source>
</evidence>
<dbReference type="PANTHER" id="PTHR43649:SF12">
    <property type="entry name" value="DIACETYLCHITOBIOSE BINDING PROTEIN DASA"/>
    <property type="match status" value="1"/>
</dbReference>
<reference evidence="1 2" key="1">
    <citation type="submission" date="2021-01" db="EMBL/GenBank/DDBJ databases">
        <title>Whole genome sequence of Paenibacillus sonchi LMG 24727 for comparative genomics.</title>
        <authorList>
            <person name="Lee G."/>
            <person name="Kim M.-J."/>
            <person name="Lim K."/>
            <person name="Shin J.-H."/>
        </authorList>
    </citation>
    <scope>NUCLEOTIDE SEQUENCE [LARGE SCALE GENOMIC DNA]</scope>
    <source>
        <strain evidence="1 2">LMG 24727</strain>
    </source>
</reference>
<name>A0A974PHU9_9BACL</name>
<dbReference type="Pfam" id="PF01547">
    <property type="entry name" value="SBP_bac_1"/>
    <property type="match status" value="1"/>
</dbReference>
<organism evidence="1 2">
    <name type="scientific">Paenibacillus sonchi</name>
    <dbReference type="NCBI Taxonomy" id="373687"/>
    <lineage>
        <taxon>Bacteria</taxon>
        <taxon>Bacillati</taxon>
        <taxon>Bacillota</taxon>
        <taxon>Bacilli</taxon>
        <taxon>Bacillales</taxon>
        <taxon>Paenibacillaceae</taxon>
        <taxon>Paenibacillus</taxon>
        <taxon>Paenibacillus sonchi group</taxon>
    </lineage>
</organism>
<dbReference type="Proteomes" id="UP000595841">
    <property type="component" value="Chromosome"/>
</dbReference>
<sequence length="439" mass="49424">MGWGNNYLQKLQTRIASGDLPDLFIPWNGIENDLAKQGALADLTDLLPKYAPHVYDRIPQEIWDVVKSSDPTGQGKIYYIPAVTLTSDYGGFIRQDWLDKLGLSMPKTQEEYVKVLTAFRDQDPNGNGQKDELPVSGRELGRWMDNIFGMYGVAMFEGYPAWDLYDGELTYSGVTPNMKDALQFMNKLYKENLLDNNTFLNKGNDWWSRITSEKVGTWFHNAHGVQITAIDPIAKVNPDVKIAALPAISAEGYKGFTTHTNIGAPTWAVANKSEETTINVLKVIDWINNPANAKATNLGIEGMHYTEENGKIKVSAAEKNTQENILYPSITDKESVEALHELTLNILEDDQKWAEDMKYQITMDIQPAAKTIAGDGIPSSIYEGFADIKNHTLYQEYMTKIIIGELPIDAFDEFVDKWKKTGGDEVTKRARAWYSQLNK</sequence>
<dbReference type="PANTHER" id="PTHR43649">
    <property type="entry name" value="ARABINOSE-BINDING PROTEIN-RELATED"/>
    <property type="match status" value="1"/>
</dbReference>